<evidence type="ECO:0000259" key="8">
    <source>
        <dbReference type="Pfam" id="PF02743"/>
    </source>
</evidence>
<keyword evidence="4 7" id="KW-1133">Transmembrane helix</keyword>
<dbReference type="EMBL" id="CP015136">
    <property type="protein sequence ID" value="AMY08383.1"/>
    <property type="molecule type" value="Genomic_DNA"/>
</dbReference>
<evidence type="ECO:0000256" key="5">
    <source>
        <dbReference type="ARBA" id="ARBA00023136"/>
    </source>
</evidence>
<evidence type="ECO:0000256" key="1">
    <source>
        <dbReference type="ARBA" id="ARBA00004651"/>
    </source>
</evidence>
<accession>A0A143PJF8</accession>
<keyword evidence="3 7" id="KW-0812">Transmembrane</keyword>
<feature type="transmembrane region" description="Helical" evidence="7">
    <location>
        <begin position="306"/>
        <end position="328"/>
    </location>
</feature>
<dbReference type="AlphaFoldDB" id="A0A143PJF8"/>
<evidence type="ECO:0000256" key="7">
    <source>
        <dbReference type="SAM" id="Phobius"/>
    </source>
</evidence>
<evidence type="ECO:0000256" key="3">
    <source>
        <dbReference type="ARBA" id="ARBA00022692"/>
    </source>
</evidence>
<dbReference type="RefSeq" id="WP_110170236.1">
    <property type="nucleotide sequence ID" value="NZ_CP015136.1"/>
</dbReference>
<evidence type="ECO:0000256" key="6">
    <source>
        <dbReference type="SAM" id="MobiDB-lite"/>
    </source>
</evidence>
<evidence type="ECO:0000256" key="4">
    <source>
        <dbReference type="ARBA" id="ARBA00022989"/>
    </source>
</evidence>
<sequence length="371" mass="40165">MRTHFPRINSTVLSVFLLVSLPVLAAGVLLVLLVAQATLRDTYGRHLSDIAQQTANGVDAYVYRKVLDVSMIGRTQDIREAVRAAPAPDTTRLAANPASRYLADLVAHDSVYREIIVTNRKGQIVAASRAVTPRDESGEDWWKATVDDGAVGRVFVTQLRWDAKEGISVMHVSAPVPEATGDQLMGVVRVAFDARELLAPVAGVQLGASGMATLVREGGTVVFSRESSDPSARFFATKELTDELSKQSVVEGVRQAGMHFSAVDDKGTSYVVGVAGSQLARTFPNLSWFVAVSQAESELMGPVRSIGWRLLLVFVVTALLVLALALYFSMRLHAPAIDVDMDLVEHRPVSRMPDTGDDENADDMPAARPVR</sequence>
<dbReference type="KEGG" id="abac:LuPra_01583"/>
<feature type="region of interest" description="Disordered" evidence="6">
    <location>
        <begin position="348"/>
        <end position="371"/>
    </location>
</feature>
<dbReference type="Gene3D" id="3.30.450.20">
    <property type="entry name" value="PAS domain"/>
    <property type="match status" value="1"/>
</dbReference>
<reference evidence="9 10" key="1">
    <citation type="journal article" date="2016" name="Genome Announc.">
        <title>First Complete Genome Sequence of a Subdivision 6 Acidobacterium Strain.</title>
        <authorList>
            <person name="Huang S."/>
            <person name="Vieira S."/>
            <person name="Bunk B."/>
            <person name="Riedel T."/>
            <person name="Sproer C."/>
            <person name="Overmann J."/>
        </authorList>
    </citation>
    <scope>NUCLEOTIDE SEQUENCE [LARGE SCALE GENOMIC DNA]</scope>
    <source>
        <strain evidence="10">DSM 100886 HEG_-6_39</strain>
    </source>
</reference>
<dbReference type="Proteomes" id="UP000076079">
    <property type="component" value="Chromosome"/>
</dbReference>
<comment type="subcellular location">
    <subcellularLocation>
        <location evidence="1">Cell membrane</location>
        <topology evidence="1">Multi-pass membrane protein</topology>
    </subcellularLocation>
</comment>
<evidence type="ECO:0000313" key="9">
    <source>
        <dbReference type="EMBL" id="AMY08383.1"/>
    </source>
</evidence>
<proteinExistence type="predicted"/>
<dbReference type="CDD" id="cd18774">
    <property type="entry name" value="PDC2_HK_sensor"/>
    <property type="match status" value="1"/>
</dbReference>
<gene>
    <name evidence="9" type="ORF">LuPra_01583</name>
</gene>
<dbReference type="GO" id="GO:0005886">
    <property type="term" value="C:plasma membrane"/>
    <property type="evidence" value="ECO:0007669"/>
    <property type="project" value="UniProtKB-SubCell"/>
</dbReference>
<evidence type="ECO:0000313" key="10">
    <source>
        <dbReference type="Proteomes" id="UP000076079"/>
    </source>
</evidence>
<dbReference type="InterPro" id="IPR033479">
    <property type="entry name" value="dCache_1"/>
</dbReference>
<organism evidence="9 10">
    <name type="scientific">Luteitalea pratensis</name>
    <dbReference type="NCBI Taxonomy" id="1855912"/>
    <lineage>
        <taxon>Bacteria</taxon>
        <taxon>Pseudomonadati</taxon>
        <taxon>Acidobacteriota</taxon>
        <taxon>Vicinamibacteria</taxon>
        <taxon>Vicinamibacterales</taxon>
        <taxon>Vicinamibacteraceae</taxon>
        <taxon>Luteitalea</taxon>
    </lineage>
</organism>
<name>A0A143PJF8_LUTPR</name>
<reference evidence="10" key="2">
    <citation type="submission" date="2016-04" db="EMBL/GenBank/DDBJ databases">
        <title>First Complete Genome Sequence of a Subdivision 6 Acidobacterium.</title>
        <authorList>
            <person name="Huang S."/>
            <person name="Vieira S."/>
            <person name="Bunk B."/>
            <person name="Riedel T."/>
            <person name="Sproeer C."/>
            <person name="Overmann J."/>
        </authorList>
    </citation>
    <scope>NUCLEOTIDE SEQUENCE [LARGE SCALE GENOMIC DNA]</scope>
    <source>
        <strain evidence="10">DSM 100886 HEG_-6_39</strain>
    </source>
</reference>
<keyword evidence="10" id="KW-1185">Reference proteome</keyword>
<feature type="transmembrane region" description="Helical" evidence="7">
    <location>
        <begin position="12"/>
        <end position="35"/>
    </location>
</feature>
<feature type="domain" description="Cache" evidence="8">
    <location>
        <begin position="38"/>
        <end position="293"/>
    </location>
</feature>
<keyword evidence="5 7" id="KW-0472">Membrane</keyword>
<dbReference type="STRING" id="1855912.LuPra_01583"/>
<evidence type="ECO:0000256" key="2">
    <source>
        <dbReference type="ARBA" id="ARBA00022475"/>
    </source>
</evidence>
<keyword evidence="2" id="KW-1003">Cell membrane</keyword>
<dbReference type="Pfam" id="PF02743">
    <property type="entry name" value="dCache_1"/>
    <property type="match status" value="1"/>
</dbReference>
<protein>
    <recommendedName>
        <fullName evidence="8">Cache domain-containing protein</fullName>
    </recommendedName>
</protein>